<dbReference type="GeneID" id="40086155"/>
<organism evidence="1 2">
    <name type="scientific">Arthrobacter phage Colucci</name>
    <dbReference type="NCBI Taxonomy" id="2015834"/>
    <lineage>
        <taxon>Viruses</taxon>
        <taxon>Duplodnaviria</taxon>
        <taxon>Heunggongvirae</taxon>
        <taxon>Uroviricota</taxon>
        <taxon>Caudoviricetes</taxon>
        <taxon>Klausavirus</taxon>
        <taxon>Klausavirus colucci</taxon>
    </lineage>
</organism>
<reference evidence="1 2" key="1">
    <citation type="submission" date="2017-06" db="EMBL/GenBank/DDBJ databases">
        <authorList>
            <person name="Conboy A.J."/>
            <person name="Conboy D.B."/>
            <person name="Kulkosky J."/>
            <person name="Cross T."/>
            <person name="Moy E.A."/>
            <person name="Stoner T.H."/>
            <person name="Garlena R.A."/>
            <person name="Russell D.A."/>
            <person name="Pope W.H."/>
            <person name="Jacobs-Sera D."/>
            <person name="Hatfull G.F."/>
        </authorList>
    </citation>
    <scope>NUCLEOTIDE SEQUENCE [LARGE SCALE GENOMIC DNA]</scope>
</reference>
<dbReference type="RefSeq" id="YP_009610068.1">
    <property type="nucleotide sequence ID" value="NC_042000.1"/>
</dbReference>
<keyword evidence="2" id="KW-1185">Reference proteome</keyword>
<dbReference type="OrthoDB" id="16540at10239"/>
<dbReference type="KEGG" id="vg:40086155"/>
<proteinExistence type="predicted"/>
<dbReference type="Proteomes" id="UP000225683">
    <property type="component" value="Genome"/>
</dbReference>
<evidence type="ECO:0000313" key="2">
    <source>
        <dbReference type="Proteomes" id="UP000225683"/>
    </source>
</evidence>
<sequence>MTTHTNPTSDTLTQTPIHNVQNPVENLIKAIQATPGELSPAKALALVQDTLAGLTEVLPEEARERLSRLARAWEASTPTAALRDAEAVRHRHDAKRWAAQARVAEEKANRFFAMTPEEWQLHKATTELEQAKKSADRQEARDGAVMVDIDTHITDTVRVEQSEMRAAGWHHNSECKKFDPDAVTDSDDRLQMIEAARALRADTHYALQDWHDRAHGLTSWANCPNEPCKLLPEAAKVFKIGGRS</sequence>
<name>A0A286N2W7_9CAUD</name>
<gene>
    <name evidence="1" type="primary">54</name>
    <name evidence="1" type="ORF">SEA_COLUCCI_54</name>
</gene>
<evidence type="ECO:0000313" key="1">
    <source>
        <dbReference type="EMBL" id="ASX98724.1"/>
    </source>
</evidence>
<protein>
    <submittedName>
        <fullName evidence="1">Uncharacterized protein</fullName>
    </submittedName>
</protein>
<dbReference type="EMBL" id="MF185718">
    <property type="protein sequence ID" value="ASX98724.1"/>
    <property type="molecule type" value="Genomic_DNA"/>
</dbReference>
<accession>A0A286N2W7</accession>